<dbReference type="AlphaFoldDB" id="A0A553GXD9"/>
<dbReference type="FunFam" id="3.40.50.720:FF:000003">
    <property type="entry name" value="S-(hydroxymethyl)glutathione dehydrogenase"/>
    <property type="match status" value="1"/>
</dbReference>
<gene>
    <name evidence="8" type="ORF">FM069_13560</name>
</gene>
<protein>
    <submittedName>
        <fullName evidence="8">Zinc-binding dehydrogenase</fullName>
    </submittedName>
</protein>
<evidence type="ECO:0000313" key="9">
    <source>
        <dbReference type="Proteomes" id="UP000315235"/>
    </source>
</evidence>
<sequence>MRTRAAVAYGPEGRVVVETVELAPPGPRDVLIEMKAAGICHSDLSFLTGERTGVDYPLVLGHEGAGVVLACGAEVTGVAPGDHVIPVGVPECGGCPACLSTRTNLCDEYFAPGDQRPFRLGDRAFKGFCELGTFAEHIVVRETRVAKIRPDAPLDVVCCLGCAGATGLGAALYTARVEAGSSVVVFGLGGIGLNVVEGARLAGARLIVGVDSNPSKREAAQRAGVHQFVDPRAIADLPGHLRELTGGGADYSFECVGSQRVLRDAVECTRPGWGTTVTIGVLPGDQEIALRPRALLEGRRLMGSYLGNVKTRSQLPGLVDLYMEGRISLDSLISHRIGLDDINRGFELLASGTATRTVIGF</sequence>
<dbReference type="PROSITE" id="PS00059">
    <property type="entry name" value="ADH_ZINC"/>
    <property type="match status" value="1"/>
</dbReference>
<keyword evidence="5" id="KW-0520">NAD</keyword>
<dbReference type="GO" id="GO:0008270">
    <property type="term" value="F:zinc ion binding"/>
    <property type="evidence" value="ECO:0007669"/>
    <property type="project" value="InterPro"/>
</dbReference>
<evidence type="ECO:0000256" key="4">
    <source>
        <dbReference type="ARBA" id="ARBA00023002"/>
    </source>
</evidence>
<dbReference type="Pfam" id="PF08240">
    <property type="entry name" value="ADH_N"/>
    <property type="match status" value="1"/>
</dbReference>
<comment type="similarity">
    <text evidence="6">Belongs to the zinc-containing alcohol dehydrogenase family.</text>
</comment>
<accession>A0A553GXD9</accession>
<keyword evidence="2 6" id="KW-0479">Metal-binding</keyword>
<comment type="caution">
    <text evidence="8">The sequence shown here is derived from an EMBL/GenBank/DDBJ whole genome shotgun (WGS) entry which is preliminary data.</text>
</comment>
<dbReference type="SUPFAM" id="SSF51735">
    <property type="entry name" value="NAD(P)-binding Rossmann-fold domains"/>
    <property type="match status" value="1"/>
</dbReference>
<organism evidence="8 9">
    <name type="scientific">Pseudomonas mangiferae</name>
    <dbReference type="NCBI Taxonomy" id="2593654"/>
    <lineage>
        <taxon>Bacteria</taxon>
        <taxon>Pseudomonadati</taxon>
        <taxon>Pseudomonadota</taxon>
        <taxon>Gammaproteobacteria</taxon>
        <taxon>Pseudomonadales</taxon>
        <taxon>Pseudomonadaceae</taxon>
        <taxon>Pseudomonas</taxon>
    </lineage>
</organism>
<comment type="cofactor">
    <cofactor evidence="1 6">
        <name>Zn(2+)</name>
        <dbReference type="ChEBI" id="CHEBI:29105"/>
    </cofactor>
</comment>
<dbReference type="InterPro" id="IPR036291">
    <property type="entry name" value="NAD(P)-bd_dom_sf"/>
</dbReference>
<dbReference type="InterPro" id="IPR013149">
    <property type="entry name" value="ADH-like_C"/>
</dbReference>
<dbReference type="PANTHER" id="PTHR43880:SF12">
    <property type="entry name" value="ALCOHOL DEHYDROGENASE CLASS-3"/>
    <property type="match status" value="1"/>
</dbReference>
<dbReference type="SUPFAM" id="SSF50129">
    <property type="entry name" value="GroES-like"/>
    <property type="match status" value="2"/>
</dbReference>
<dbReference type="GO" id="GO:0051903">
    <property type="term" value="F:S-(hydroxymethyl)glutathione dehydrogenase [NAD(P)+] activity"/>
    <property type="evidence" value="ECO:0007669"/>
    <property type="project" value="TreeGrafter"/>
</dbReference>
<dbReference type="GO" id="GO:0005829">
    <property type="term" value="C:cytosol"/>
    <property type="evidence" value="ECO:0007669"/>
    <property type="project" value="TreeGrafter"/>
</dbReference>
<evidence type="ECO:0000256" key="2">
    <source>
        <dbReference type="ARBA" id="ARBA00022723"/>
    </source>
</evidence>
<dbReference type="InterPro" id="IPR020843">
    <property type="entry name" value="ER"/>
</dbReference>
<proteinExistence type="inferred from homology"/>
<dbReference type="SMART" id="SM00829">
    <property type="entry name" value="PKS_ER"/>
    <property type="match status" value="1"/>
</dbReference>
<dbReference type="Pfam" id="PF00107">
    <property type="entry name" value="ADH_zinc_N"/>
    <property type="match status" value="1"/>
</dbReference>
<dbReference type="Gene3D" id="3.40.50.720">
    <property type="entry name" value="NAD(P)-binding Rossmann-like Domain"/>
    <property type="match status" value="1"/>
</dbReference>
<dbReference type="InterPro" id="IPR013154">
    <property type="entry name" value="ADH-like_N"/>
</dbReference>
<dbReference type="EMBL" id="VJOY01000009">
    <property type="protein sequence ID" value="TRX74157.1"/>
    <property type="molecule type" value="Genomic_DNA"/>
</dbReference>
<evidence type="ECO:0000256" key="3">
    <source>
        <dbReference type="ARBA" id="ARBA00022833"/>
    </source>
</evidence>
<evidence type="ECO:0000256" key="6">
    <source>
        <dbReference type="RuleBase" id="RU361277"/>
    </source>
</evidence>
<dbReference type="GO" id="GO:0046294">
    <property type="term" value="P:formaldehyde catabolic process"/>
    <property type="evidence" value="ECO:0007669"/>
    <property type="project" value="TreeGrafter"/>
</dbReference>
<keyword evidence="9" id="KW-1185">Reference proteome</keyword>
<dbReference type="PANTHER" id="PTHR43880">
    <property type="entry name" value="ALCOHOL DEHYDROGENASE"/>
    <property type="match status" value="1"/>
</dbReference>
<reference evidence="8 9" key="1">
    <citation type="submission" date="2019-07" db="EMBL/GenBank/DDBJ databases">
        <title>Pseudomonas mangiferae sp. nov., isolated from bark of mango tree in Thailand.</title>
        <authorList>
            <person name="Srisuk N."/>
            <person name="Anurat P."/>
        </authorList>
    </citation>
    <scope>NUCLEOTIDE SEQUENCE [LARGE SCALE GENOMIC DNA]</scope>
    <source>
        <strain evidence="8 9">DMKU_BBB3-04</strain>
    </source>
</reference>
<feature type="domain" description="Enoyl reductase (ER)" evidence="7">
    <location>
        <begin position="13"/>
        <end position="359"/>
    </location>
</feature>
<evidence type="ECO:0000256" key="1">
    <source>
        <dbReference type="ARBA" id="ARBA00001947"/>
    </source>
</evidence>
<evidence type="ECO:0000259" key="7">
    <source>
        <dbReference type="SMART" id="SM00829"/>
    </source>
</evidence>
<keyword evidence="3 6" id="KW-0862">Zinc</keyword>
<keyword evidence="4" id="KW-0560">Oxidoreductase</keyword>
<evidence type="ECO:0000313" key="8">
    <source>
        <dbReference type="EMBL" id="TRX74157.1"/>
    </source>
</evidence>
<dbReference type="RefSeq" id="WP_143488895.1">
    <property type="nucleotide sequence ID" value="NZ_VJOY01000009.1"/>
</dbReference>
<dbReference type="Proteomes" id="UP000315235">
    <property type="component" value="Unassembled WGS sequence"/>
</dbReference>
<dbReference type="InterPro" id="IPR002328">
    <property type="entry name" value="ADH_Zn_CS"/>
</dbReference>
<evidence type="ECO:0000256" key="5">
    <source>
        <dbReference type="ARBA" id="ARBA00023027"/>
    </source>
</evidence>
<dbReference type="Gene3D" id="3.90.180.10">
    <property type="entry name" value="Medium-chain alcohol dehydrogenases, catalytic domain"/>
    <property type="match status" value="1"/>
</dbReference>
<dbReference type="InterPro" id="IPR011032">
    <property type="entry name" value="GroES-like_sf"/>
</dbReference>
<name>A0A553GXD9_9PSED</name>
<dbReference type="OrthoDB" id="9773078at2"/>